<dbReference type="InterPro" id="IPR050328">
    <property type="entry name" value="Dev_Immune_Receptor"/>
</dbReference>
<dbReference type="GeneID" id="109426104"/>
<feature type="chain" id="PRO_5046097150" description="Leucine-rich repeat protein" evidence="5">
    <location>
        <begin position="21"/>
        <end position="334"/>
    </location>
</feature>
<keyword evidence="7" id="KW-1185">Reference proteome</keyword>
<keyword evidence="4" id="KW-0812">Transmembrane</keyword>
<dbReference type="InterPro" id="IPR003591">
    <property type="entry name" value="Leu-rich_rpt_typical-subtyp"/>
</dbReference>
<evidence type="ECO:0000256" key="5">
    <source>
        <dbReference type="SAM" id="SignalP"/>
    </source>
</evidence>
<dbReference type="InterPro" id="IPR032675">
    <property type="entry name" value="LRR_dom_sf"/>
</dbReference>
<dbReference type="SUPFAM" id="SSF52058">
    <property type="entry name" value="L domain-like"/>
    <property type="match status" value="1"/>
</dbReference>
<dbReference type="Proteomes" id="UP000069940">
    <property type="component" value="Unassembled WGS sequence"/>
</dbReference>
<sequence length="334" mass="38824">MKRGWSTLTCFFLQILTAIAVQYECLPYPVDSVCRIERISYQSGDQISFPTGYQQYHIKVSRSLKARSSKVTVFNDKLYEAMHKPTSIEMTNTEMDELMLPAELLVGDFSDNNLASVDALQEETYQITYLDVSFNRLHHMDFVGRLVNLEILHLERNAIGHVPGSQLSLLTKLKYLYLQFNSITWIPWSDIPRSMIHLDCYLNSVTDANFTDIDLPFLEYLNLQYNELSAINVTELLRTAPNLKEVHLYNNQIDRIQLRKIMTELTSNNISFVDLHNWCTADEEFNWDFDTCIQRQEESLVKIPIRQILLSITAVGSAALFVYILVLVYRHMQR</sequence>
<keyword evidence="4" id="KW-0472">Membrane</keyword>
<evidence type="ECO:0008006" key="8">
    <source>
        <dbReference type="Google" id="ProtNLM"/>
    </source>
</evidence>
<keyword evidence="3" id="KW-0677">Repeat</keyword>
<dbReference type="Pfam" id="PF13855">
    <property type="entry name" value="LRR_8"/>
    <property type="match status" value="1"/>
</dbReference>
<dbReference type="Gene3D" id="3.80.10.10">
    <property type="entry name" value="Ribonuclease Inhibitor"/>
    <property type="match status" value="1"/>
</dbReference>
<reference evidence="6" key="2">
    <citation type="submission" date="2025-05" db="UniProtKB">
        <authorList>
            <consortium name="EnsemblMetazoa"/>
        </authorList>
    </citation>
    <scope>IDENTIFICATION</scope>
    <source>
        <strain evidence="6">Foshan</strain>
    </source>
</reference>
<reference evidence="7" key="1">
    <citation type="journal article" date="2015" name="Proc. Natl. Acad. Sci. U.S.A.">
        <title>Genome sequence of the Asian Tiger mosquito, Aedes albopictus, reveals insights into its biology, genetics, and evolution.</title>
        <authorList>
            <person name="Chen X.G."/>
            <person name="Jiang X."/>
            <person name="Gu J."/>
            <person name="Xu M."/>
            <person name="Wu Y."/>
            <person name="Deng Y."/>
            <person name="Zhang C."/>
            <person name="Bonizzoni M."/>
            <person name="Dermauw W."/>
            <person name="Vontas J."/>
            <person name="Armbruster P."/>
            <person name="Huang X."/>
            <person name="Yang Y."/>
            <person name="Zhang H."/>
            <person name="He W."/>
            <person name="Peng H."/>
            <person name="Liu Y."/>
            <person name="Wu K."/>
            <person name="Chen J."/>
            <person name="Lirakis M."/>
            <person name="Topalis P."/>
            <person name="Van Leeuwen T."/>
            <person name="Hall A.B."/>
            <person name="Jiang X."/>
            <person name="Thorpe C."/>
            <person name="Mueller R.L."/>
            <person name="Sun C."/>
            <person name="Waterhouse R.M."/>
            <person name="Yan G."/>
            <person name="Tu Z.J."/>
            <person name="Fang X."/>
            <person name="James A.A."/>
        </authorList>
    </citation>
    <scope>NUCLEOTIDE SEQUENCE [LARGE SCALE GENOMIC DNA]</scope>
    <source>
        <strain evidence="7">Foshan</strain>
    </source>
</reference>
<dbReference type="EnsemblMetazoa" id="AALFPA23_004467.R5473">
    <property type="protein sequence ID" value="AALFPA23_004467.P5473"/>
    <property type="gene ID" value="AALFPA23_004467"/>
</dbReference>
<dbReference type="PANTHER" id="PTHR24373">
    <property type="entry name" value="SLIT RELATED LEUCINE-RICH REPEAT NEURONAL PROTEIN"/>
    <property type="match status" value="1"/>
</dbReference>
<evidence type="ECO:0000256" key="2">
    <source>
        <dbReference type="ARBA" id="ARBA00022729"/>
    </source>
</evidence>
<evidence type="ECO:0000313" key="7">
    <source>
        <dbReference type="Proteomes" id="UP000069940"/>
    </source>
</evidence>
<feature type="signal peptide" evidence="5">
    <location>
        <begin position="1"/>
        <end position="20"/>
    </location>
</feature>
<keyword evidence="4" id="KW-1133">Transmembrane helix</keyword>
<keyword evidence="2 5" id="KW-0732">Signal</keyword>
<dbReference type="PANTHER" id="PTHR24373:SF370">
    <property type="entry name" value="FISH-LIPS, ISOFORM E"/>
    <property type="match status" value="1"/>
</dbReference>
<proteinExistence type="predicted"/>
<name>A0ABM1Y089_AEDAL</name>
<organism evidence="6 7">
    <name type="scientific">Aedes albopictus</name>
    <name type="common">Asian tiger mosquito</name>
    <name type="synonym">Stegomyia albopicta</name>
    <dbReference type="NCBI Taxonomy" id="7160"/>
    <lineage>
        <taxon>Eukaryota</taxon>
        <taxon>Metazoa</taxon>
        <taxon>Ecdysozoa</taxon>
        <taxon>Arthropoda</taxon>
        <taxon>Hexapoda</taxon>
        <taxon>Insecta</taxon>
        <taxon>Pterygota</taxon>
        <taxon>Neoptera</taxon>
        <taxon>Endopterygota</taxon>
        <taxon>Diptera</taxon>
        <taxon>Nematocera</taxon>
        <taxon>Culicoidea</taxon>
        <taxon>Culicidae</taxon>
        <taxon>Culicinae</taxon>
        <taxon>Aedini</taxon>
        <taxon>Aedes</taxon>
        <taxon>Stegomyia</taxon>
    </lineage>
</organism>
<accession>A0ABM1Y089</accession>
<dbReference type="SMART" id="SM00369">
    <property type="entry name" value="LRR_TYP"/>
    <property type="match status" value="3"/>
</dbReference>
<dbReference type="RefSeq" id="XP_029733177.2">
    <property type="nucleotide sequence ID" value="XM_029877317.2"/>
</dbReference>
<evidence type="ECO:0000256" key="1">
    <source>
        <dbReference type="ARBA" id="ARBA00022614"/>
    </source>
</evidence>
<evidence type="ECO:0000313" key="6">
    <source>
        <dbReference type="EnsemblMetazoa" id="AALFPA23_004467.P5473"/>
    </source>
</evidence>
<protein>
    <recommendedName>
        <fullName evidence="8">Leucine-rich repeat protein</fullName>
    </recommendedName>
</protein>
<evidence type="ECO:0000256" key="4">
    <source>
        <dbReference type="SAM" id="Phobius"/>
    </source>
</evidence>
<evidence type="ECO:0000256" key="3">
    <source>
        <dbReference type="ARBA" id="ARBA00022737"/>
    </source>
</evidence>
<feature type="transmembrane region" description="Helical" evidence="4">
    <location>
        <begin position="308"/>
        <end position="329"/>
    </location>
</feature>
<keyword evidence="1" id="KW-0433">Leucine-rich repeat</keyword>
<dbReference type="InterPro" id="IPR001611">
    <property type="entry name" value="Leu-rich_rpt"/>
</dbReference>